<name>A0ACC0PJ19_RHOML</name>
<protein>
    <submittedName>
        <fullName evidence="1">Uncharacterized protein</fullName>
    </submittedName>
</protein>
<keyword evidence="2" id="KW-1185">Reference proteome</keyword>
<reference evidence="1" key="1">
    <citation type="submission" date="2022-02" db="EMBL/GenBank/DDBJ databases">
        <title>Plant Genome Project.</title>
        <authorList>
            <person name="Zhang R.-G."/>
        </authorList>
    </citation>
    <scope>NUCLEOTIDE SEQUENCE</scope>
    <source>
        <strain evidence="1">AT1</strain>
    </source>
</reference>
<evidence type="ECO:0000313" key="1">
    <source>
        <dbReference type="EMBL" id="KAI8565089.1"/>
    </source>
</evidence>
<sequence length="390" mass="45259">MSKAVVCTFLAATAFTLFIVCFQSNKTIHRHHGPRGLGRRLGYKVPHPLFDPLVVKIERFVEEKGLNDWKTPTHWENLAVPKELDQEGVADFLSDEGTLNITLRLTYLFPSLDKNPEDGFVESRELEAWIMQQANDRLTFRAGKELASRDQDGDGAISFREYFPHFTDEDIGFLLLSIFSRADQREQLQVSQKRVYDSNNASTERNGMGHGEAGWWKEQFRNADVDQNGLLNFTEFKDFLYPEDSSNEEIHKWLLREKIKPIDYDHDDKLNLEEFRNGAYDIYKNYVEFESGGANVHSPEEMFETLDVEKDKLLGVEDLKPILQYLSPGELSYAKYYASYLLHEAGADDDKDGKLTLHEMINHEYIFYSTVYDDTDFEDDDDEDLDHEEL</sequence>
<dbReference type="EMBL" id="CM046390">
    <property type="protein sequence ID" value="KAI8565089.1"/>
    <property type="molecule type" value="Genomic_DNA"/>
</dbReference>
<organism evidence="1 2">
    <name type="scientific">Rhododendron molle</name>
    <name type="common">Chinese azalea</name>
    <name type="synonym">Azalea mollis</name>
    <dbReference type="NCBI Taxonomy" id="49168"/>
    <lineage>
        <taxon>Eukaryota</taxon>
        <taxon>Viridiplantae</taxon>
        <taxon>Streptophyta</taxon>
        <taxon>Embryophyta</taxon>
        <taxon>Tracheophyta</taxon>
        <taxon>Spermatophyta</taxon>
        <taxon>Magnoliopsida</taxon>
        <taxon>eudicotyledons</taxon>
        <taxon>Gunneridae</taxon>
        <taxon>Pentapetalae</taxon>
        <taxon>asterids</taxon>
        <taxon>Ericales</taxon>
        <taxon>Ericaceae</taxon>
        <taxon>Ericoideae</taxon>
        <taxon>Rhodoreae</taxon>
        <taxon>Rhododendron</taxon>
    </lineage>
</organism>
<accession>A0ACC0PJ19</accession>
<gene>
    <name evidence="1" type="ORF">RHMOL_Rhmol03G0233600</name>
</gene>
<proteinExistence type="predicted"/>
<comment type="caution">
    <text evidence="1">The sequence shown here is derived from an EMBL/GenBank/DDBJ whole genome shotgun (WGS) entry which is preliminary data.</text>
</comment>
<dbReference type="Proteomes" id="UP001062846">
    <property type="component" value="Chromosome 3"/>
</dbReference>
<evidence type="ECO:0000313" key="2">
    <source>
        <dbReference type="Proteomes" id="UP001062846"/>
    </source>
</evidence>